<feature type="compositionally biased region" description="Basic and acidic residues" evidence="1">
    <location>
        <begin position="152"/>
        <end position="163"/>
    </location>
</feature>
<feature type="region of interest" description="Disordered" evidence="1">
    <location>
        <begin position="137"/>
        <end position="193"/>
    </location>
</feature>
<feature type="compositionally biased region" description="Basic and acidic residues" evidence="1">
    <location>
        <begin position="321"/>
        <end position="334"/>
    </location>
</feature>
<feature type="region of interest" description="Disordered" evidence="1">
    <location>
        <begin position="275"/>
        <end position="334"/>
    </location>
</feature>
<dbReference type="Proteomes" id="UP000887566">
    <property type="component" value="Unplaced"/>
</dbReference>
<reference evidence="4" key="1">
    <citation type="submission" date="2022-11" db="UniProtKB">
        <authorList>
            <consortium name="WormBaseParasite"/>
        </authorList>
    </citation>
    <scope>IDENTIFICATION</scope>
</reference>
<protein>
    <submittedName>
        <fullName evidence="4">C2H2-type domain-containing protein</fullName>
    </submittedName>
</protein>
<evidence type="ECO:0000313" key="4">
    <source>
        <dbReference type="WBParaSite" id="PSAMB.scaffold483size49677.g6278.t1"/>
    </source>
</evidence>
<feature type="domain" description="C2H2-type" evidence="2">
    <location>
        <begin position="365"/>
        <end position="389"/>
    </location>
</feature>
<evidence type="ECO:0000256" key="1">
    <source>
        <dbReference type="SAM" id="MobiDB-lite"/>
    </source>
</evidence>
<proteinExistence type="predicted"/>
<dbReference type="WBParaSite" id="PSAMB.scaffold483size49677.g6278.t1">
    <property type="protein sequence ID" value="PSAMB.scaffold483size49677.g6278.t1"/>
    <property type="gene ID" value="PSAMB.scaffold483size49677.g6278"/>
</dbReference>
<evidence type="ECO:0000259" key="2">
    <source>
        <dbReference type="SMART" id="SM00355"/>
    </source>
</evidence>
<feature type="domain" description="C2H2-type" evidence="2">
    <location>
        <begin position="2"/>
        <end position="29"/>
    </location>
</feature>
<keyword evidence="3" id="KW-1185">Reference proteome</keyword>
<accession>A0A914WR72</accession>
<name>A0A914WR72_9BILA</name>
<sequence>MTKCAIPGCGKAFMLNSSLNLLEHLFCWHIGSNEAVRCADCGYGAKWHTSDFRNHFRSRHNGVVMVEDRRHLFSIKTSELLQDYYPDYLDQCQETIKKWKAAADSSSTGKTSELLQDYYPDYLDQCQETIKKWKAAADSSSTGTKRTSTNADDPKTARVKVERLPSTGEQQSRSTESRKRQRTKRYTSDAVVHPASQRHPCSYCGMSVARHNFSRHAFAKHSDVPAFQCPYCDFRNNCSHMVVSTHVQEQHPDQPIKVVSNSDISEQLITRCFPGYQEPAGSSRRRSGAANRSIVPPSPPPEPEALSSDRSSNSRASTGSLRERRSAAKNKSLDCRKCGAQVQDTVADRAEHFFKAHGQGKARRYQCPYCSDGDRDIESTLNVHIQLKHPGRKVVTIDRADKEKYCTMIDELFETEDDAKRSRVSTPNADQMPLNSKLRSAHRDPPVNDDVVTVYEKRRESATTQRPMLPFGNTAEGCGQFNMQQAMMPMLGNCGMGGMMMPFMPAMMQQLQSQNMTMMMMPMIVPIDFMQQMNQTMLPNGAFGQSA</sequence>
<dbReference type="InterPro" id="IPR013087">
    <property type="entry name" value="Znf_C2H2_type"/>
</dbReference>
<feature type="compositionally biased region" description="Polar residues" evidence="1">
    <location>
        <begin position="138"/>
        <end position="151"/>
    </location>
</feature>
<feature type="compositionally biased region" description="Low complexity" evidence="1">
    <location>
        <begin position="308"/>
        <end position="320"/>
    </location>
</feature>
<dbReference type="AlphaFoldDB" id="A0A914WR72"/>
<feature type="region of interest" description="Disordered" evidence="1">
    <location>
        <begin position="418"/>
        <end position="447"/>
    </location>
</feature>
<feature type="compositionally biased region" description="Polar residues" evidence="1">
    <location>
        <begin position="424"/>
        <end position="438"/>
    </location>
</feature>
<dbReference type="SMART" id="SM00355">
    <property type="entry name" value="ZnF_C2H2"/>
    <property type="match status" value="5"/>
</dbReference>
<organism evidence="3 4">
    <name type="scientific">Plectus sambesii</name>
    <dbReference type="NCBI Taxonomy" id="2011161"/>
    <lineage>
        <taxon>Eukaryota</taxon>
        <taxon>Metazoa</taxon>
        <taxon>Ecdysozoa</taxon>
        <taxon>Nematoda</taxon>
        <taxon>Chromadorea</taxon>
        <taxon>Plectida</taxon>
        <taxon>Plectina</taxon>
        <taxon>Plectoidea</taxon>
        <taxon>Plectidae</taxon>
        <taxon>Plectus</taxon>
    </lineage>
</organism>
<evidence type="ECO:0000313" key="3">
    <source>
        <dbReference type="Proteomes" id="UP000887566"/>
    </source>
</evidence>
<feature type="domain" description="C2H2-type" evidence="2">
    <location>
        <begin position="199"/>
        <end position="221"/>
    </location>
</feature>
<feature type="domain" description="C2H2-type" evidence="2">
    <location>
        <begin position="227"/>
        <end position="251"/>
    </location>
</feature>
<feature type="domain" description="C2H2-type" evidence="2">
    <location>
        <begin position="36"/>
        <end position="60"/>
    </location>
</feature>